<evidence type="ECO:0000256" key="1">
    <source>
        <dbReference type="SAM" id="MobiDB-lite"/>
    </source>
</evidence>
<protein>
    <submittedName>
        <fullName evidence="2">Uncharacterized protein</fullName>
    </submittedName>
</protein>
<name>A0A2P2NCI1_RHIMU</name>
<dbReference type="AlphaFoldDB" id="A0A2P2NCI1"/>
<evidence type="ECO:0000313" key="2">
    <source>
        <dbReference type="EMBL" id="MBX40198.1"/>
    </source>
</evidence>
<sequence>MFLDTFAGEVGHTNSQPFSKVKRSTQDGY</sequence>
<accession>A0A2P2NCI1</accession>
<organism evidence="2">
    <name type="scientific">Rhizophora mucronata</name>
    <name type="common">Asiatic mangrove</name>
    <dbReference type="NCBI Taxonomy" id="61149"/>
    <lineage>
        <taxon>Eukaryota</taxon>
        <taxon>Viridiplantae</taxon>
        <taxon>Streptophyta</taxon>
        <taxon>Embryophyta</taxon>
        <taxon>Tracheophyta</taxon>
        <taxon>Spermatophyta</taxon>
        <taxon>Magnoliopsida</taxon>
        <taxon>eudicotyledons</taxon>
        <taxon>Gunneridae</taxon>
        <taxon>Pentapetalae</taxon>
        <taxon>rosids</taxon>
        <taxon>fabids</taxon>
        <taxon>Malpighiales</taxon>
        <taxon>Rhizophoraceae</taxon>
        <taxon>Rhizophora</taxon>
    </lineage>
</organism>
<dbReference type="EMBL" id="GGEC01059714">
    <property type="protein sequence ID" value="MBX40198.1"/>
    <property type="molecule type" value="Transcribed_RNA"/>
</dbReference>
<feature type="region of interest" description="Disordered" evidence="1">
    <location>
        <begin position="1"/>
        <end position="29"/>
    </location>
</feature>
<reference evidence="2" key="1">
    <citation type="submission" date="2018-02" db="EMBL/GenBank/DDBJ databases">
        <title>Rhizophora mucronata_Transcriptome.</title>
        <authorList>
            <person name="Meera S.P."/>
            <person name="Sreeshan A."/>
            <person name="Augustine A."/>
        </authorList>
    </citation>
    <scope>NUCLEOTIDE SEQUENCE</scope>
    <source>
        <tissue evidence="2">Leaf</tissue>
    </source>
</reference>
<proteinExistence type="predicted"/>